<gene>
    <name evidence="14" type="ORF">FPL22_04405</name>
</gene>
<feature type="transmembrane region" description="Helical" evidence="13">
    <location>
        <begin position="164"/>
        <end position="189"/>
    </location>
</feature>
<keyword evidence="5 13" id="KW-0812">Transmembrane</keyword>
<evidence type="ECO:0000256" key="8">
    <source>
        <dbReference type="ARBA" id="ARBA00023053"/>
    </source>
</evidence>
<feature type="transmembrane region" description="Helical" evidence="13">
    <location>
        <begin position="245"/>
        <end position="262"/>
    </location>
</feature>
<keyword evidence="8" id="KW-0915">Sodium</keyword>
<evidence type="ECO:0000256" key="11">
    <source>
        <dbReference type="ARBA" id="ARBA00023201"/>
    </source>
</evidence>
<comment type="catalytic activity">
    <reaction evidence="12">
        <text>L-proline(in) + Na(+)(in) = L-proline(out) + Na(+)(out)</text>
        <dbReference type="Rhea" id="RHEA:28967"/>
        <dbReference type="ChEBI" id="CHEBI:29101"/>
        <dbReference type="ChEBI" id="CHEBI:60039"/>
    </reaction>
</comment>
<keyword evidence="6" id="KW-0769">Symport</keyword>
<evidence type="ECO:0000313" key="15">
    <source>
        <dbReference type="Proteomes" id="UP000315648"/>
    </source>
</evidence>
<dbReference type="GO" id="GO:0005886">
    <property type="term" value="C:plasma membrane"/>
    <property type="evidence" value="ECO:0007669"/>
    <property type="project" value="UniProtKB-SubCell"/>
</dbReference>
<keyword evidence="11" id="KW-0739">Sodium transport</keyword>
<dbReference type="AlphaFoldDB" id="A0A556QPJ1"/>
<dbReference type="Proteomes" id="UP000315648">
    <property type="component" value="Unassembled WGS sequence"/>
</dbReference>
<evidence type="ECO:0000256" key="13">
    <source>
        <dbReference type="SAM" id="Phobius"/>
    </source>
</evidence>
<proteinExistence type="inferred from homology"/>
<evidence type="ECO:0000256" key="4">
    <source>
        <dbReference type="ARBA" id="ARBA00022475"/>
    </source>
</evidence>
<feature type="transmembrane region" description="Helical" evidence="13">
    <location>
        <begin position="343"/>
        <end position="362"/>
    </location>
</feature>
<comment type="subcellular location">
    <subcellularLocation>
        <location evidence="1">Cell membrane</location>
        <topology evidence="1">Multi-pass membrane protein</topology>
    </subcellularLocation>
</comment>
<keyword evidence="3" id="KW-0813">Transport</keyword>
<feature type="transmembrane region" description="Helical" evidence="13">
    <location>
        <begin position="422"/>
        <end position="447"/>
    </location>
</feature>
<feature type="transmembrane region" description="Helical" evidence="13">
    <location>
        <begin position="196"/>
        <end position="213"/>
    </location>
</feature>
<feature type="transmembrane region" description="Helical" evidence="13">
    <location>
        <begin position="397"/>
        <end position="416"/>
    </location>
</feature>
<evidence type="ECO:0000256" key="5">
    <source>
        <dbReference type="ARBA" id="ARBA00022692"/>
    </source>
</evidence>
<feature type="transmembrane region" description="Helical" evidence="13">
    <location>
        <begin position="293"/>
        <end position="310"/>
    </location>
</feature>
<dbReference type="InterPro" id="IPR001734">
    <property type="entry name" value="Na/solute_symporter"/>
</dbReference>
<dbReference type="GO" id="GO:0015293">
    <property type="term" value="F:symporter activity"/>
    <property type="evidence" value="ECO:0007669"/>
    <property type="project" value="UniProtKB-KW"/>
</dbReference>
<keyword evidence="9" id="KW-0406">Ion transport</keyword>
<reference evidence="14 15" key="1">
    <citation type="submission" date="2019-07" db="EMBL/GenBank/DDBJ databases">
        <title>Description of 53C-WASEF.</title>
        <authorList>
            <person name="Pitt A."/>
            <person name="Hahn M.W."/>
        </authorList>
    </citation>
    <scope>NUCLEOTIDE SEQUENCE [LARGE SCALE GENOMIC DNA]</scope>
    <source>
        <strain evidence="14 15">53C-WASEF</strain>
    </source>
</reference>
<evidence type="ECO:0000313" key="14">
    <source>
        <dbReference type="EMBL" id="TSJ78547.1"/>
    </source>
</evidence>
<keyword evidence="15" id="KW-1185">Reference proteome</keyword>
<feature type="transmembrane region" description="Helical" evidence="13">
    <location>
        <begin position="575"/>
        <end position="595"/>
    </location>
</feature>
<dbReference type="InterPro" id="IPR038377">
    <property type="entry name" value="Na/Glc_symporter_sf"/>
</dbReference>
<organism evidence="14 15">
    <name type="scientific">Rariglobus hedericola</name>
    <dbReference type="NCBI Taxonomy" id="2597822"/>
    <lineage>
        <taxon>Bacteria</taxon>
        <taxon>Pseudomonadati</taxon>
        <taxon>Verrucomicrobiota</taxon>
        <taxon>Opitutia</taxon>
        <taxon>Opitutales</taxon>
        <taxon>Opitutaceae</taxon>
        <taxon>Rariglobus</taxon>
    </lineage>
</organism>
<feature type="transmembrane region" description="Helical" evidence="13">
    <location>
        <begin position="502"/>
        <end position="522"/>
    </location>
</feature>
<dbReference type="RefSeq" id="WP_144228888.1">
    <property type="nucleotide sequence ID" value="NZ_CBCRVV010000022.1"/>
</dbReference>
<feature type="transmembrane region" description="Helical" evidence="13">
    <location>
        <begin position="615"/>
        <end position="640"/>
    </location>
</feature>
<feature type="transmembrane region" description="Helical" evidence="13">
    <location>
        <begin position="75"/>
        <end position="97"/>
    </location>
</feature>
<dbReference type="PANTHER" id="PTHR48086:SF3">
    <property type="entry name" value="SODIUM_PROLINE SYMPORTER"/>
    <property type="match status" value="1"/>
</dbReference>
<name>A0A556QPJ1_9BACT</name>
<comment type="similarity">
    <text evidence="2">Belongs to the sodium:solute symporter (SSF) (TC 2.A.21) family.</text>
</comment>
<dbReference type="Gene3D" id="1.20.1730.10">
    <property type="entry name" value="Sodium/glucose cotransporter"/>
    <property type="match status" value="1"/>
</dbReference>
<accession>A0A556QPJ1</accession>
<dbReference type="PROSITE" id="PS00457">
    <property type="entry name" value="NA_SOLUT_SYMP_2"/>
    <property type="match status" value="1"/>
</dbReference>
<keyword evidence="10 13" id="KW-0472">Membrane</keyword>
<dbReference type="PROSITE" id="PS50283">
    <property type="entry name" value="NA_SOLUT_SYMP_3"/>
    <property type="match status" value="1"/>
</dbReference>
<feature type="transmembrane region" description="Helical" evidence="13">
    <location>
        <begin position="454"/>
        <end position="476"/>
    </location>
</feature>
<evidence type="ECO:0000256" key="6">
    <source>
        <dbReference type="ARBA" id="ARBA00022847"/>
    </source>
</evidence>
<dbReference type="InterPro" id="IPR018212">
    <property type="entry name" value="Na/solute_symporter_CS"/>
</dbReference>
<dbReference type="PANTHER" id="PTHR48086">
    <property type="entry name" value="SODIUM/PROLINE SYMPORTER-RELATED"/>
    <property type="match status" value="1"/>
</dbReference>
<evidence type="ECO:0000256" key="12">
    <source>
        <dbReference type="ARBA" id="ARBA00033708"/>
    </source>
</evidence>
<protein>
    <submittedName>
        <fullName evidence="14">Sodium:proline symporter</fullName>
    </submittedName>
</protein>
<feature type="transmembrane region" description="Helical" evidence="13">
    <location>
        <begin position="43"/>
        <end position="63"/>
    </location>
</feature>
<evidence type="ECO:0000256" key="1">
    <source>
        <dbReference type="ARBA" id="ARBA00004651"/>
    </source>
</evidence>
<comment type="caution">
    <text evidence="14">The sequence shown here is derived from an EMBL/GenBank/DDBJ whole genome shotgun (WGS) entry which is preliminary data.</text>
</comment>
<dbReference type="GO" id="GO:0006814">
    <property type="term" value="P:sodium ion transport"/>
    <property type="evidence" value="ECO:0007669"/>
    <property type="project" value="UniProtKB-KW"/>
</dbReference>
<evidence type="ECO:0000256" key="3">
    <source>
        <dbReference type="ARBA" id="ARBA00022448"/>
    </source>
</evidence>
<dbReference type="GO" id="GO:0046942">
    <property type="term" value="P:carboxylic acid transport"/>
    <property type="evidence" value="ECO:0007669"/>
    <property type="project" value="UniProtKB-ARBA"/>
</dbReference>
<keyword evidence="7 13" id="KW-1133">Transmembrane helix</keyword>
<feature type="transmembrane region" description="Helical" evidence="13">
    <location>
        <begin position="117"/>
        <end position="144"/>
    </location>
</feature>
<sequence length="669" mass="73802">MHLLDWAVILVPLIIILIVGIITQRQMKSVAHFVSGGRVGGRYLLAVARGEMQAGAVVFVAVWEMFAQSGFVPWWWGMITVPIGLVVAIFGFVIYRFRETKAMTLAEFFEMRYSRNFRSFTGILGVLAGVINFGIIPAVGARFIVYFMQFPQEIAFGSWTLPTYVPVMAVLLTISLTLTISGGLITLMVTDCLEGIFSQLIYIVLIVGVLWVVPWRDMAATIGDRPPNHSLVNPFDAWAVQDFNLWYILIGLFLSIYGTMAWQNSSAYNSAGATPHEARMGGLLSRWREMGKGAVIVLMALAALTFLQHADYGVAAESAHQAIAGIESAQIQKQMTIPVALSYLLPIGVKGALCAVLLMGIFGGDSTHLHSWGGILAQDVILPRLKKAPSPKEHITLLRRCITGVAIFAFLFGTFFRSTEYIVMWFMITTAMYVGGAGAAIIGGLYWKKGTTAGAWSALLAGAILSCGGIFAYKIWGDDFLSRALQSLGLPVPDFTLNGSQISFFTTLIAITLYIGVSLLTCRQDFPINKMLHRDELPLDSEGRPIIQKRPWTLGRIIGFDANFTKGDKWIAGGLFGWSILWLFVMLAGTAWNIIGYAGWMPGIKPWSNDLWLSYWHVTAIGLSIVMTVVTGIWFTWGGIHDIRALFRSLKTYKVDDSDNGTVKQHKPY</sequence>
<evidence type="ECO:0000256" key="7">
    <source>
        <dbReference type="ARBA" id="ARBA00022989"/>
    </source>
</evidence>
<evidence type="ECO:0000256" key="9">
    <source>
        <dbReference type="ARBA" id="ARBA00023065"/>
    </source>
</evidence>
<feature type="transmembrane region" description="Helical" evidence="13">
    <location>
        <begin position="6"/>
        <end position="23"/>
    </location>
</feature>
<keyword evidence="4" id="KW-1003">Cell membrane</keyword>
<dbReference type="EMBL" id="VMBG01000001">
    <property type="protein sequence ID" value="TSJ78547.1"/>
    <property type="molecule type" value="Genomic_DNA"/>
</dbReference>
<evidence type="ECO:0000256" key="2">
    <source>
        <dbReference type="ARBA" id="ARBA00006434"/>
    </source>
</evidence>
<dbReference type="OrthoDB" id="178434at2"/>
<dbReference type="InterPro" id="IPR050277">
    <property type="entry name" value="Sodium:Solute_Symporter"/>
</dbReference>
<evidence type="ECO:0000256" key="10">
    <source>
        <dbReference type="ARBA" id="ARBA00023136"/>
    </source>
</evidence>